<dbReference type="AlphaFoldDB" id="A0A433RRV8"/>
<dbReference type="FunFam" id="1.20.1640.10:FF:000024">
    <property type="entry name" value="Multifunctional fusion protein"/>
    <property type="match status" value="1"/>
</dbReference>
<evidence type="ECO:0000259" key="15">
    <source>
        <dbReference type="Pfam" id="PF21760"/>
    </source>
</evidence>
<dbReference type="GO" id="GO:0006605">
    <property type="term" value="P:protein targeting"/>
    <property type="evidence" value="ECO:0007669"/>
    <property type="project" value="UniProtKB-UniRule"/>
</dbReference>
<dbReference type="InterPro" id="IPR022645">
    <property type="entry name" value="SecD/SecF_bac"/>
</dbReference>
<comment type="subunit">
    <text evidence="13">Forms a complex with SecD. Part of the essential Sec protein translocation apparatus which comprises SecA, SecYEG and auxiliary proteins SecDF. Other proteins may also be involved.</text>
</comment>
<feature type="transmembrane region" description="Helical" evidence="12">
    <location>
        <begin position="604"/>
        <end position="625"/>
    </location>
</feature>
<evidence type="ECO:0000256" key="3">
    <source>
        <dbReference type="ARBA" id="ARBA00022475"/>
    </source>
</evidence>
<accession>A0A433RRV8</accession>
<feature type="transmembrane region" description="Helical" evidence="12">
    <location>
        <begin position="290"/>
        <end position="307"/>
    </location>
</feature>
<comment type="similarity">
    <text evidence="13">Belongs to the SecD/SecF family. SecF subfamily.</text>
</comment>
<keyword evidence="5 12" id="KW-0653">Protein transport</keyword>
<feature type="transmembrane region" description="Helical" evidence="12">
    <location>
        <begin position="464"/>
        <end position="482"/>
    </location>
</feature>
<comment type="subunit">
    <text evidence="12">Forms a complex with SecF. Part of the essential Sec protein translocation apparatus which comprises SecA, SecYEG and auxiliary proteins SecDF. Other proteins may also be involved.</text>
</comment>
<dbReference type="Proteomes" id="UP000288623">
    <property type="component" value="Unassembled WGS sequence"/>
</dbReference>
<dbReference type="GO" id="GO:0065002">
    <property type="term" value="P:intracellular protein transmembrane transport"/>
    <property type="evidence" value="ECO:0007669"/>
    <property type="project" value="UniProtKB-UniRule"/>
</dbReference>
<evidence type="ECO:0000256" key="9">
    <source>
        <dbReference type="ARBA" id="ARBA00059018"/>
    </source>
</evidence>
<dbReference type="InterPro" id="IPR005665">
    <property type="entry name" value="SecF_bac"/>
</dbReference>
<feature type="transmembrane region" description="Helical" evidence="12">
    <location>
        <begin position="361"/>
        <end position="382"/>
    </location>
</feature>
<evidence type="ECO:0000256" key="4">
    <source>
        <dbReference type="ARBA" id="ARBA00022692"/>
    </source>
</evidence>
<comment type="similarity">
    <text evidence="10">In the C-terminal section; belongs to the SecD/SecF family. SecF subfamily.</text>
</comment>
<dbReference type="HAMAP" id="MF_01464_B">
    <property type="entry name" value="SecF_B"/>
    <property type="match status" value="1"/>
</dbReference>
<feature type="transmembrane region" description="Helical" evidence="12">
    <location>
        <begin position="576"/>
        <end position="597"/>
    </location>
</feature>
<comment type="caution">
    <text evidence="16">The sequence shown here is derived from an EMBL/GenBank/DDBJ whole genome shotgun (WGS) entry which is preliminary data.</text>
</comment>
<feature type="domain" description="Protein export membrane protein SecD/SecF C-terminal" evidence="14">
    <location>
        <begin position="555"/>
        <end position="738"/>
    </location>
</feature>
<keyword evidence="4 12" id="KW-0812">Transmembrane</keyword>
<dbReference type="InterPro" id="IPR022813">
    <property type="entry name" value="SecD/SecF_arch_bac"/>
</dbReference>
<dbReference type="InterPro" id="IPR055344">
    <property type="entry name" value="SecD_SecF_C_bact"/>
</dbReference>
<dbReference type="NCBIfam" id="TIGR00916">
    <property type="entry name" value="2A0604s01"/>
    <property type="match status" value="2"/>
</dbReference>
<evidence type="ECO:0000256" key="8">
    <source>
        <dbReference type="ARBA" id="ARBA00023136"/>
    </source>
</evidence>
<evidence type="ECO:0000256" key="7">
    <source>
        <dbReference type="ARBA" id="ARBA00023010"/>
    </source>
</evidence>
<evidence type="ECO:0000256" key="1">
    <source>
        <dbReference type="ARBA" id="ARBA00004651"/>
    </source>
</evidence>
<evidence type="ECO:0000256" key="12">
    <source>
        <dbReference type="HAMAP-Rule" id="MF_01463"/>
    </source>
</evidence>
<reference evidence="16 17" key="1">
    <citation type="submission" date="2014-11" db="EMBL/GenBank/DDBJ databases">
        <title>Genome sequence and analysis of novel Kurthia sp.</title>
        <authorList>
            <person name="Lawson J.N."/>
            <person name="Gonzalez J.E."/>
            <person name="Rinauldi L."/>
            <person name="Xuan Z."/>
            <person name="Firman A."/>
            <person name="Shaddox L."/>
            <person name="Trudeau A."/>
            <person name="Shah S."/>
            <person name="Reiman D."/>
        </authorList>
    </citation>
    <scope>NUCLEOTIDE SEQUENCE [LARGE SCALE GENOMIC DNA]</scope>
    <source>
        <strain evidence="16 17">3B1D</strain>
    </source>
</reference>
<feature type="transmembrane region" description="Helical" evidence="12">
    <location>
        <begin position="687"/>
        <end position="708"/>
    </location>
</feature>
<feature type="domain" description="Protein export membrane protein SecD/SecF C-terminal" evidence="14">
    <location>
        <begin position="251"/>
        <end position="406"/>
    </location>
</feature>
<organism evidence="16 17">
    <name type="scientific">Candidatus Kurthia intestinigallinarum</name>
    <dbReference type="NCBI Taxonomy" id="1562256"/>
    <lineage>
        <taxon>Bacteria</taxon>
        <taxon>Bacillati</taxon>
        <taxon>Bacillota</taxon>
        <taxon>Bacilli</taxon>
        <taxon>Bacillales</taxon>
        <taxon>Caryophanaceae</taxon>
        <taxon>Kurthia</taxon>
    </lineage>
</organism>
<dbReference type="GO" id="GO:0015450">
    <property type="term" value="F:protein-transporting ATPase activity"/>
    <property type="evidence" value="ECO:0007669"/>
    <property type="project" value="InterPro"/>
</dbReference>
<keyword evidence="17" id="KW-1185">Reference proteome</keyword>
<dbReference type="RefSeq" id="WP_126991096.1">
    <property type="nucleotide sequence ID" value="NZ_JTFC01000032.1"/>
</dbReference>
<keyword evidence="7 12" id="KW-0811">Translocation</keyword>
<keyword evidence="8 12" id="KW-0472">Membrane</keyword>
<feature type="domain" description="Protein translocase subunit SecDF P1" evidence="15">
    <location>
        <begin position="63"/>
        <end position="120"/>
    </location>
</feature>
<comment type="caution">
    <text evidence="12">Lacks conserved residue(s) required for the propagation of feature annotation.</text>
</comment>
<name>A0A433RRV8_9BACL</name>
<evidence type="ECO:0000256" key="6">
    <source>
        <dbReference type="ARBA" id="ARBA00022989"/>
    </source>
</evidence>
<dbReference type="HAMAP" id="MF_01463_B">
    <property type="entry name" value="SecD_B"/>
    <property type="match status" value="1"/>
</dbReference>
<gene>
    <name evidence="13" type="primary">secF</name>
    <name evidence="12" type="synonym">secD</name>
    <name evidence="16" type="ORF">QI30_13190</name>
</gene>
<dbReference type="GO" id="GO:0005886">
    <property type="term" value="C:plasma membrane"/>
    <property type="evidence" value="ECO:0007669"/>
    <property type="project" value="UniProtKB-SubCell"/>
</dbReference>
<dbReference type="NCBIfam" id="NF009581">
    <property type="entry name" value="PRK13024.1-1"/>
    <property type="match status" value="1"/>
</dbReference>
<evidence type="ECO:0000256" key="2">
    <source>
        <dbReference type="ARBA" id="ARBA00022448"/>
    </source>
</evidence>
<dbReference type="SUPFAM" id="SSF82866">
    <property type="entry name" value="Multidrug efflux transporter AcrB transmembrane domain"/>
    <property type="match status" value="2"/>
</dbReference>
<dbReference type="InterPro" id="IPR048634">
    <property type="entry name" value="SecD_SecF_C"/>
</dbReference>
<evidence type="ECO:0000256" key="10">
    <source>
        <dbReference type="ARBA" id="ARBA00060856"/>
    </source>
</evidence>
<comment type="similarity">
    <text evidence="12">Belongs to the SecD/SecF family. SecD subfamily.</text>
</comment>
<evidence type="ECO:0000313" key="17">
    <source>
        <dbReference type="Proteomes" id="UP000288623"/>
    </source>
</evidence>
<dbReference type="PRINTS" id="PR01755">
    <property type="entry name" value="SECFTRNLCASE"/>
</dbReference>
<evidence type="ECO:0000259" key="14">
    <source>
        <dbReference type="Pfam" id="PF02355"/>
    </source>
</evidence>
<protein>
    <recommendedName>
        <fullName evidence="12 13">Multifunctional fusion protein</fullName>
    </recommendedName>
    <domain>
        <recommendedName>
            <fullName evidence="12">Protein translocase subunit SecD</fullName>
        </recommendedName>
    </domain>
    <domain>
        <recommendedName>
            <fullName evidence="13">Protein-export membrane protein SecF</fullName>
        </recommendedName>
    </domain>
</protein>
<dbReference type="InterPro" id="IPR005791">
    <property type="entry name" value="SecD"/>
</dbReference>
<evidence type="ECO:0000256" key="13">
    <source>
        <dbReference type="HAMAP-Rule" id="MF_01464"/>
    </source>
</evidence>
<dbReference type="InterPro" id="IPR022646">
    <property type="entry name" value="SecD/SecF_CS"/>
</dbReference>
<comment type="subcellular location">
    <subcellularLocation>
        <location evidence="1 12">Cell membrane</location>
        <topology evidence="1 12">Multi-pass membrane protein</topology>
    </subcellularLocation>
</comment>
<keyword evidence="6 12" id="KW-1133">Transmembrane helix</keyword>
<feature type="transmembrane region" description="Helical" evidence="12">
    <location>
        <begin position="319"/>
        <end position="340"/>
    </location>
</feature>
<feature type="transmembrane region" description="Helical" evidence="12">
    <location>
        <begin position="394"/>
        <end position="417"/>
    </location>
</feature>
<evidence type="ECO:0000313" key="16">
    <source>
        <dbReference type="EMBL" id="RUS54367.1"/>
    </source>
</evidence>
<dbReference type="EMBL" id="JTFC01000032">
    <property type="protein sequence ID" value="RUS54367.1"/>
    <property type="molecule type" value="Genomic_DNA"/>
</dbReference>
<feature type="transmembrane region" description="Helical" evidence="12">
    <location>
        <begin position="714"/>
        <end position="737"/>
    </location>
</feature>
<keyword evidence="3 12" id="KW-1003">Cell membrane</keyword>
<dbReference type="OrthoDB" id="9805019at2"/>
<evidence type="ECO:0000256" key="5">
    <source>
        <dbReference type="ARBA" id="ARBA00022927"/>
    </source>
</evidence>
<dbReference type="PANTHER" id="PTHR30081">
    <property type="entry name" value="PROTEIN-EXPORT MEMBRANE PROTEIN SEC"/>
    <property type="match status" value="1"/>
</dbReference>
<dbReference type="PANTHER" id="PTHR30081:SF1">
    <property type="entry name" value="PROTEIN TRANSLOCASE SUBUNIT SECD"/>
    <property type="match status" value="1"/>
</dbReference>
<dbReference type="NCBIfam" id="TIGR00966">
    <property type="entry name" value="transloc_SecF"/>
    <property type="match status" value="1"/>
</dbReference>
<dbReference type="Pfam" id="PF07549">
    <property type="entry name" value="Sec_GG"/>
    <property type="match status" value="2"/>
</dbReference>
<comment type="similarity">
    <text evidence="11">In the N-terminal section; belongs to the SecD/SecF family. SecD subfamily.</text>
</comment>
<comment type="function">
    <text evidence="9 12">Part of the Sec protein translocase complex. Interacts with the SecYEG preprotein conducting channel. SecDF uses the proton motive force (PMF) to complete protein translocation after the ATP-dependent function of SecA.</text>
</comment>
<evidence type="ECO:0000256" key="11">
    <source>
        <dbReference type="ARBA" id="ARBA00061053"/>
    </source>
</evidence>
<dbReference type="Pfam" id="PF21760">
    <property type="entry name" value="SecD_1st"/>
    <property type="match status" value="1"/>
</dbReference>
<proteinExistence type="inferred from homology"/>
<feature type="transmembrane region" description="Helical" evidence="12">
    <location>
        <begin position="267"/>
        <end position="285"/>
    </location>
</feature>
<keyword evidence="2 12" id="KW-0813">Transport</keyword>
<dbReference type="FunFam" id="1.20.1640.10:FF:000004">
    <property type="entry name" value="Protein translocase subunit SecD"/>
    <property type="match status" value="1"/>
</dbReference>
<dbReference type="Pfam" id="PF02355">
    <property type="entry name" value="SecD_SecF_C"/>
    <property type="match status" value="2"/>
</dbReference>
<sequence>MKLRSRIAAFLLIVIALFATMGTTINGVLKDINLGLDLQGGFEVLYEVQPLKDGGKVTEEDVKATADAISRRVNVLGVSEPSIQIEGKNRIRVQLAGVKNQDQAREVLSSQANLTFRDFDDKLLLNGNDLVQGGAKAAFNQENKPIVTLKLKDAQKFADITADISSRPSSTDPTVPDERMMVIWLDYQKGDSYVKEAQKAEPAYASAAVVNKVLNTTDVEISGNFTVQETKDLAGILNAGALPAKLVEMYSTSVGAQFGDDALKATVFASIIGVAAIFIFMLVVYRLPGLVAVITLAIFTYIVLWVFEMINAVLTLPGIAALVLGIGMAVDANILMYERIKEELRVGKSVKAAFKSGSKSSFTAIFDANITTLLAAAVLFYFGTSSVKGFATTLIISIVVTFITAIAGTRILLGLLVQSGYLDNKPWLFGVNKKKVHKLSEGIDTLDLKTHFDRFDFVHNRKKFFAISAVLILAGMIVLGIFKLNLGIDFTAGSRVEVQTTQTLKSEEVQKVVEKEGLTPKDISIAGDKSETAVLRFVEDFSKDEVKQFRDHMKAQYGDDTEVVISTVSPTIGAELVSNAIKALAYAAIGIIIYVAVRFEWRMGVGTIISLLHDVFFMIAIFSLFRIEVDITFIAAVLTIVGYSINDTIVTFDRIRENLHRVGVIKNAEDLAHIVNKSLRQTLTRSVNTVVTVLVVVIALMIFGATSIQTFSLALLIGLVTGVYSSIYIAAQIWYVLKVRQMKKQGGKLDVSKKESKWGSDEPMV</sequence>
<dbReference type="InterPro" id="IPR048631">
    <property type="entry name" value="SecD_1st"/>
</dbReference>
<dbReference type="Gene3D" id="1.20.1640.10">
    <property type="entry name" value="Multidrug efflux transporter AcrB transmembrane domain"/>
    <property type="match status" value="2"/>
</dbReference>
<dbReference type="Gene3D" id="3.30.70.3220">
    <property type="match status" value="1"/>
</dbReference>
<dbReference type="GO" id="GO:0043952">
    <property type="term" value="P:protein transport by the Sec complex"/>
    <property type="evidence" value="ECO:0007669"/>
    <property type="project" value="UniProtKB-UniRule"/>
</dbReference>
<dbReference type="NCBIfam" id="TIGR01129">
    <property type="entry name" value="secD"/>
    <property type="match status" value="1"/>
</dbReference>
<feature type="transmembrane region" description="Helical" evidence="12">
    <location>
        <begin position="631"/>
        <end position="652"/>
    </location>
</feature>